<accession>K7AKM8</accession>
<evidence type="ECO:0000313" key="2">
    <source>
        <dbReference type="Proteomes" id="UP000011864"/>
    </source>
</evidence>
<dbReference type="HOGENOM" id="CLU_3138800_0_0_6"/>
<protein>
    <submittedName>
        <fullName evidence="1">Uncharacterized protein</fullName>
    </submittedName>
</protein>
<name>K7AKM8_9ALTE</name>
<dbReference type="EMBL" id="CP003837">
    <property type="protein sequence ID" value="AGH46882.1"/>
    <property type="molecule type" value="Genomic_DNA"/>
</dbReference>
<dbReference type="AlphaFoldDB" id="K7AKM8"/>
<organism evidence="1 2">
    <name type="scientific">Paraglaciecola psychrophila 170</name>
    <dbReference type="NCBI Taxonomy" id="1129794"/>
    <lineage>
        <taxon>Bacteria</taxon>
        <taxon>Pseudomonadati</taxon>
        <taxon>Pseudomonadota</taxon>
        <taxon>Gammaproteobacteria</taxon>
        <taxon>Alteromonadales</taxon>
        <taxon>Alteromonadaceae</taxon>
        <taxon>Paraglaciecola</taxon>
    </lineage>
</organism>
<evidence type="ECO:0000313" key="1">
    <source>
        <dbReference type="EMBL" id="AGH46882.1"/>
    </source>
</evidence>
<reference evidence="1 2" key="1">
    <citation type="journal article" date="2013" name="Genome Announc.">
        <title>Complete Genome Sequence of Glaciecola psychrophila Strain 170T.</title>
        <authorList>
            <person name="Yin J."/>
            <person name="Chen J."/>
            <person name="Liu G."/>
            <person name="Yu Y."/>
            <person name="Song L."/>
            <person name="Wang X."/>
            <person name="Qu X."/>
        </authorList>
    </citation>
    <scope>NUCLEOTIDE SEQUENCE [LARGE SCALE GENOMIC DNA]</scope>
    <source>
        <strain evidence="1 2">170</strain>
    </source>
</reference>
<keyword evidence="2" id="KW-1185">Reference proteome</keyword>
<dbReference type="KEGG" id="gps:C427_4783"/>
<proteinExistence type="predicted"/>
<dbReference type="Proteomes" id="UP000011864">
    <property type="component" value="Chromosome"/>
</dbReference>
<dbReference type="PATRIC" id="fig|1129794.4.peg.4763"/>
<gene>
    <name evidence="1" type="ORF">C427_4783</name>
</gene>
<sequence>MEDTSESQAVNRLPKSQYVAGFVVFDGLSQDDNRHTKTTFLTADSLGRS</sequence>